<sequence>MCISLTRLAFEFVLVVAEALETVIQRNGADSDDDDDDGNVLPHLRRRRHYNPYYSPPAASVPFVAFLP</sequence>
<evidence type="ECO:0000313" key="3">
    <source>
        <dbReference type="Proteomes" id="UP001497516"/>
    </source>
</evidence>
<dbReference type="AlphaFoldDB" id="A0AAV2EVA9"/>
<keyword evidence="3" id="KW-1185">Reference proteome</keyword>
<feature type="signal peptide" evidence="1">
    <location>
        <begin position="1"/>
        <end position="19"/>
    </location>
</feature>
<accession>A0AAV2EVA9</accession>
<evidence type="ECO:0000256" key="1">
    <source>
        <dbReference type="SAM" id="SignalP"/>
    </source>
</evidence>
<reference evidence="2 3" key="1">
    <citation type="submission" date="2024-04" db="EMBL/GenBank/DDBJ databases">
        <authorList>
            <person name="Fracassetti M."/>
        </authorList>
    </citation>
    <scope>NUCLEOTIDE SEQUENCE [LARGE SCALE GENOMIC DNA]</scope>
</reference>
<dbReference type="EMBL" id="OZ034818">
    <property type="protein sequence ID" value="CAL1389380.1"/>
    <property type="molecule type" value="Genomic_DNA"/>
</dbReference>
<dbReference type="Proteomes" id="UP001497516">
    <property type="component" value="Chromosome 5"/>
</dbReference>
<evidence type="ECO:0000313" key="2">
    <source>
        <dbReference type="EMBL" id="CAL1389380.1"/>
    </source>
</evidence>
<proteinExistence type="predicted"/>
<evidence type="ECO:0008006" key="4">
    <source>
        <dbReference type="Google" id="ProtNLM"/>
    </source>
</evidence>
<keyword evidence="1" id="KW-0732">Signal</keyword>
<name>A0AAV2EVA9_9ROSI</name>
<feature type="chain" id="PRO_5043404878" description="Secreted protein" evidence="1">
    <location>
        <begin position="20"/>
        <end position="68"/>
    </location>
</feature>
<protein>
    <recommendedName>
        <fullName evidence="4">Secreted protein</fullName>
    </recommendedName>
</protein>
<gene>
    <name evidence="2" type="ORF">LTRI10_LOCUS30241</name>
</gene>
<organism evidence="2 3">
    <name type="scientific">Linum trigynum</name>
    <dbReference type="NCBI Taxonomy" id="586398"/>
    <lineage>
        <taxon>Eukaryota</taxon>
        <taxon>Viridiplantae</taxon>
        <taxon>Streptophyta</taxon>
        <taxon>Embryophyta</taxon>
        <taxon>Tracheophyta</taxon>
        <taxon>Spermatophyta</taxon>
        <taxon>Magnoliopsida</taxon>
        <taxon>eudicotyledons</taxon>
        <taxon>Gunneridae</taxon>
        <taxon>Pentapetalae</taxon>
        <taxon>rosids</taxon>
        <taxon>fabids</taxon>
        <taxon>Malpighiales</taxon>
        <taxon>Linaceae</taxon>
        <taxon>Linum</taxon>
    </lineage>
</organism>